<dbReference type="OrthoDB" id="1924787at2759"/>
<evidence type="ECO:0000256" key="1">
    <source>
        <dbReference type="ARBA" id="ARBA00004323"/>
    </source>
</evidence>
<dbReference type="GO" id="GO:0016757">
    <property type="term" value="F:glycosyltransferase activity"/>
    <property type="evidence" value="ECO:0007669"/>
    <property type="project" value="UniProtKB-KW"/>
</dbReference>
<comment type="subcellular location">
    <subcellularLocation>
        <location evidence="1">Golgi apparatus membrane</location>
        <topology evidence="1">Single-pass type II membrane protein</topology>
    </subcellularLocation>
</comment>
<keyword evidence="3" id="KW-0328">Glycosyltransferase</keyword>
<dbReference type="PANTHER" id="PTHR11062">
    <property type="entry name" value="EXOSTOSIN HEPARAN SULFATE GLYCOSYLTRANSFERASE -RELATED"/>
    <property type="match status" value="1"/>
</dbReference>
<evidence type="ECO:0000256" key="5">
    <source>
        <dbReference type="ARBA" id="ARBA00023034"/>
    </source>
</evidence>
<keyword evidence="4" id="KW-0735">Signal-anchor</keyword>
<name>A0A2C9VCU7_MANES</name>
<keyword evidence="4" id="KW-0812">Transmembrane</keyword>
<dbReference type="Proteomes" id="UP000091857">
    <property type="component" value="Chromosome 9"/>
</dbReference>
<accession>A0A2C9VCU7</accession>
<dbReference type="Gramene" id="Manes.09G163200.1.v8.1">
    <property type="protein sequence ID" value="Manes.09G163200.1.v8.1.CDS"/>
    <property type="gene ID" value="Manes.09G163200.v8.1"/>
</dbReference>
<gene>
    <name evidence="7" type="ORF">MANES_09G163200v8</name>
</gene>
<dbReference type="EMBL" id="CM004395">
    <property type="protein sequence ID" value="OAY42225.1"/>
    <property type="molecule type" value="Genomic_DNA"/>
</dbReference>
<comment type="similarity">
    <text evidence="2">Belongs to the glycosyltransferase 47 family.</text>
</comment>
<evidence type="ECO:0000259" key="6">
    <source>
        <dbReference type="Pfam" id="PF03016"/>
    </source>
</evidence>
<protein>
    <recommendedName>
        <fullName evidence="6">Exostosin GT47 domain-containing protein</fullName>
    </recommendedName>
</protein>
<dbReference type="InterPro" id="IPR004263">
    <property type="entry name" value="Exostosin"/>
</dbReference>
<comment type="caution">
    <text evidence="7">The sequence shown here is derived from an EMBL/GenBank/DDBJ whole genome shotgun (WGS) entry which is preliminary data.</text>
</comment>
<dbReference type="AlphaFoldDB" id="A0A2C9VCU7"/>
<proteinExistence type="inferred from homology"/>
<dbReference type="STRING" id="3983.A0A2C9VCU7"/>
<feature type="domain" description="Exostosin GT47" evidence="6">
    <location>
        <begin position="51"/>
        <end position="362"/>
    </location>
</feature>
<dbReference type="Pfam" id="PF03016">
    <property type="entry name" value="Exostosin_GT47"/>
    <property type="match status" value="1"/>
</dbReference>
<evidence type="ECO:0000313" key="8">
    <source>
        <dbReference type="Proteomes" id="UP000091857"/>
    </source>
</evidence>
<dbReference type="InterPro" id="IPR040911">
    <property type="entry name" value="Exostosin_GT47"/>
</dbReference>
<evidence type="ECO:0000313" key="7">
    <source>
        <dbReference type="EMBL" id="OAY42225.1"/>
    </source>
</evidence>
<sequence>MYGKLILSMVFIFLLLFSYSIFIGTIDIRSYFFPILQQSPAVAPSVCSHGPPLKVYMYNLPRRFNVGMMDHRNDDDNPPVTAENFPRWPKNSGVRKQHSVEYWLMASLLYEGGGEEREAVRVLDPEKADAFFVPFFSSLSFNTHGHTMTDPETEIDRQLQVDVIEMLYKSKYWQKSGGRDHVIPMTHPNAFRFLRQQLNASILIVADFGRYPKSMSTLRKDVVAPYVHVVDSFTDDELPDPFESRTTLLFFRGNTVRKDEGKVRAKLEKILAGYGDVHFERSKPTTETIKASTEGMRSSKFCLHPAGDTPSSCRLFDAIVSHCVPVIVSDQIELPYEDEIDYSQFSVFFSINEAIQPGYMVDQLRQIPKERWIKMWKLLKNISHHFEFQYPPEKEDAVDMIWRQVKYKLPAVQLAVHRSRRLKIPDWWQRRR</sequence>
<organism evidence="7 8">
    <name type="scientific">Manihot esculenta</name>
    <name type="common">Cassava</name>
    <name type="synonym">Jatropha manihot</name>
    <dbReference type="NCBI Taxonomy" id="3983"/>
    <lineage>
        <taxon>Eukaryota</taxon>
        <taxon>Viridiplantae</taxon>
        <taxon>Streptophyta</taxon>
        <taxon>Embryophyta</taxon>
        <taxon>Tracheophyta</taxon>
        <taxon>Spermatophyta</taxon>
        <taxon>Magnoliopsida</taxon>
        <taxon>eudicotyledons</taxon>
        <taxon>Gunneridae</taxon>
        <taxon>Pentapetalae</taxon>
        <taxon>rosids</taxon>
        <taxon>fabids</taxon>
        <taxon>Malpighiales</taxon>
        <taxon>Euphorbiaceae</taxon>
        <taxon>Crotonoideae</taxon>
        <taxon>Manihoteae</taxon>
        <taxon>Manihot</taxon>
    </lineage>
</organism>
<evidence type="ECO:0000256" key="2">
    <source>
        <dbReference type="ARBA" id="ARBA00010271"/>
    </source>
</evidence>
<keyword evidence="3" id="KW-0808">Transferase</keyword>
<reference evidence="8" key="1">
    <citation type="journal article" date="2016" name="Nat. Biotechnol.">
        <title>Sequencing wild and cultivated cassava and related species reveals extensive interspecific hybridization and genetic diversity.</title>
        <authorList>
            <person name="Bredeson J.V."/>
            <person name="Lyons J.B."/>
            <person name="Prochnik S.E."/>
            <person name="Wu G.A."/>
            <person name="Ha C.M."/>
            <person name="Edsinger-Gonzales E."/>
            <person name="Grimwood J."/>
            <person name="Schmutz J."/>
            <person name="Rabbi I.Y."/>
            <person name="Egesi C."/>
            <person name="Nauluvula P."/>
            <person name="Lebot V."/>
            <person name="Ndunguru J."/>
            <person name="Mkamilo G."/>
            <person name="Bart R.S."/>
            <person name="Setter T.L."/>
            <person name="Gleadow R.M."/>
            <person name="Kulakow P."/>
            <person name="Ferguson M.E."/>
            <person name="Rounsley S."/>
            <person name="Rokhsar D.S."/>
        </authorList>
    </citation>
    <scope>NUCLEOTIDE SEQUENCE [LARGE SCALE GENOMIC DNA]</scope>
    <source>
        <strain evidence="8">cv. AM560-2</strain>
    </source>
</reference>
<dbReference type="OMA" id="EKWLEMW"/>
<evidence type="ECO:0000256" key="4">
    <source>
        <dbReference type="ARBA" id="ARBA00022968"/>
    </source>
</evidence>
<keyword evidence="5" id="KW-0333">Golgi apparatus</keyword>
<evidence type="ECO:0000256" key="3">
    <source>
        <dbReference type="ARBA" id="ARBA00022676"/>
    </source>
</evidence>
<dbReference type="PANTHER" id="PTHR11062:SF48">
    <property type="entry name" value="OJ1485_B09.5 PROTEIN"/>
    <property type="match status" value="1"/>
</dbReference>
<keyword evidence="8" id="KW-1185">Reference proteome</keyword>
<dbReference type="GO" id="GO:0000139">
    <property type="term" value="C:Golgi membrane"/>
    <property type="evidence" value="ECO:0007669"/>
    <property type="project" value="UniProtKB-SubCell"/>
</dbReference>